<dbReference type="RefSeq" id="WP_184219235.1">
    <property type="nucleotide sequence ID" value="NZ_JACIIU010000001.1"/>
</dbReference>
<reference evidence="1 2" key="1">
    <citation type="submission" date="2020-08" db="EMBL/GenBank/DDBJ databases">
        <title>Genomic Encyclopedia of Type Strains, Phase IV (KMG-IV): sequencing the most valuable type-strain genomes for metagenomic binning, comparative biology and taxonomic classification.</title>
        <authorList>
            <person name="Goeker M."/>
        </authorList>
    </citation>
    <scope>NUCLEOTIDE SEQUENCE [LARGE SCALE GENOMIC DNA]</scope>
    <source>
        <strain evidence="1 2">DSM 22336</strain>
    </source>
</reference>
<proteinExistence type="predicted"/>
<organism evidence="1 2">
    <name type="scientific">Paenochrobactrum gallinarii</name>
    <dbReference type="NCBI Taxonomy" id="643673"/>
    <lineage>
        <taxon>Bacteria</taxon>
        <taxon>Pseudomonadati</taxon>
        <taxon>Pseudomonadota</taxon>
        <taxon>Alphaproteobacteria</taxon>
        <taxon>Hyphomicrobiales</taxon>
        <taxon>Brucellaceae</taxon>
        <taxon>Paenochrobactrum</taxon>
    </lineage>
</organism>
<dbReference type="PROSITE" id="PS51257">
    <property type="entry name" value="PROKAR_LIPOPROTEIN"/>
    <property type="match status" value="1"/>
</dbReference>
<accession>A0A841LSM1</accession>
<protein>
    <recommendedName>
        <fullName evidence="3">Lipoprotein</fullName>
    </recommendedName>
</protein>
<evidence type="ECO:0000313" key="2">
    <source>
        <dbReference type="Proteomes" id="UP000555393"/>
    </source>
</evidence>
<comment type="caution">
    <text evidence="1">The sequence shown here is derived from an EMBL/GenBank/DDBJ whole genome shotgun (WGS) entry which is preliminary data.</text>
</comment>
<sequence>MTRQILIYGGMLAGLMLAGCTKHNAVADLVAPLPPATVRAYEAVPNHHVVAAAEPAILGLAEEQDIESLRLARCQTNKTCK</sequence>
<evidence type="ECO:0000313" key="1">
    <source>
        <dbReference type="EMBL" id="MBB6259900.1"/>
    </source>
</evidence>
<evidence type="ECO:0008006" key="3">
    <source>
        <dbReference type="Google" id="ProtNLM"/>
    </source>
</evidence>
<gene>
    <name evidence="1" type="ORF">FHS77_000408</name>
</gene>
<dbReference type="AlphaFoldDB" id="A0A841LSM1"/>
<keyword evidence="2" id="KW-1185">Reference proteome</keyword>
<dbReference type="Proteomes" id="UP000555393">
    <property type="component" value="Unassembled WGS sequence"/>
</dbReference>
<name>A0A841LSM1_9HYPH</name>
<dbReference type="EMBL" id="JACIIU010000001">
    <property type="protein sequence ID" value="MBB6259900.1"/>
    <property type="molecule type" value="Genomic_DNA"/>
</dbReference>